<accession>A0A8T2N4F8</accession>
<feature type="region of interest" description="Disordered" evidence="1">
    <location>
        <begin position="77"/>
        <end position="111"/>
    </location>
</feature>
<dbReference type="EMBL" id="JAFBMS010000134">
    <property type="protein sequence ID" value="KAG9334914.1"/>
    <property type="molecule type" value="Genomic_DNA"/>
</dbReference>
<name>A0A8T2N4F8_9TELE</name>
<protein>
    <submittedName>
        <fullName evidence="2">Uncharacterized protein</fullName>
    </submittedName>
</protein>
<proteinExistence type="predicted"/>
<reference evidence="2" key="1">
    <citation type="thesis" date="2021" institute="BYU ScholarsArchive" country="Provo, UT, USA">
        <title>Applications of and Algorithms for Genome Assembly and Genomic Analyses with an Emphasis on Marine Teleosts.</title>
        <authorList>
            <person name="Pickett B.D."/>
        </authorList>
    </citation>
    <scope>NUCLEOTIDE SEQUENCE</scope>
    <source>
        <strain evidence="2">HI-2016</strain>
    </source>
</reference>
<evidence type="ECO:0000256" key="1">
    <source>
        <dbReference type="SAM" id="MobiDB-lite"/>
    </source>
</evidence>
<sequence>MFPFEDVLGQVRRSLEGASQEDVLGLLGRLMEAQVLSQDYCRSLALEADAEDLVRRISLPIWQNWEACHGRVSPLLHQLQPEPGQEPDLEPYHLEPGNPSTDAWGTPESLR</sequence>
<keyword evidence="3" id="KW-1185">Reference proteome</keyword>
<comment type="caution">
    <text evidence="2">The sequence shown here is derived from an EMBL/GenBank/DDBJ whole genome shotgun (WGS) entry which is preliminary data.</text>
</comment>
<gene>
    <name evidence="2" type="ORF">JZ751_006311</name>
</gene>
<evidence type="ECO:0000313" key="2">
    <source>
        <dbReference type="EMBL" id="KAG9334914.1"/>
    </source>
</evidence>
<dbReference type="Proteomes" id="UP000824540">
    <property type="component" value="Unassembled WGS sequence"/>
</dbReference>
<organism evidence="2 3">
    <name type="scientific">Albula glossodonta</name>
    <name type="common">roundjaw bonefish</name>
    <dbReference type="NCBI Taxonomy" id="121402"/>
    <lineage>
        <taxon>Eukaryota</taxon>
        <taxon>Metazoa</taxon>
        <taxon>Chordata</taxon>
        <taxon>Craniata</taxon>
        <taxon>Vertebrata</taxon>
        <taxon>Euteleostomi</taxon>
        <taxon>Actinopterygii</taxon>
        <taxon>Neopterygii</taxon>
        <taxon>Teleostei</taxon>
        <taxon>Albuliformes</taxon>
        <taxon>Albulidae</taxon>
        <taxon>Albula</taxon>
    </lineage>
</organism>
<evidence type="ECO:0000313" key="3">
    <source>
        <dbReference type="Proteomes" id="UP000824540"/>
    </source>
</evidence>
<dbReference type="AlphaFoldDB" id="A0A8T2N4F8"/>